<accession>A0A1R0GNV3</accession>
<gene>
    <name evidence="1" type="ORF">AYI68_g7382</name>
</gene>
<keyword evidence="2" id="KW-1185">Reference proteome</keyword>
<name>A0A1R0GNV3_9FUNG</name>
<reference evidence="1 2" key="1">
    <citation type="journal article" date="2016" name="Mol. Biol. Evol.">
        <title>Genome-Wide Survey of Gut Fungi (Harpellales) Reveals the First Horizontally Transferred Ubiquitin Gene from a Mosquito Host.</title>
        <authorList>
            <person name="Wang Y."/>
            <person name="White M.M."/>
            <person name="Kvist S."/>
            <person name="Moncalvo J.M."/>
        </authorList>
    </citation>
    <scope>NUCLEOTIDE SEQUENCE [LARGE SCALE GENOMIC DNA]</scope>
    <source>
        <strain evidence="1 2">ALG-7-W6</strain>
    </source>
</reference>
<proteinExistence type="predicted"/>
<dbReference type="EMBL" id="LSSL01006052">
    <property type="protein sequence ID" value="OLY78567.1"/>
    <property type="molecule type" value="Genomic_DNA"/>
</dbReference>
<comment type="caution">
    <text evidence="1">The sequence shown here is derived from an EMBL/GenBank/DDBJ whole genome shotgun (WGS) entry which is preliminary data.</text>
</comment>
<sequence length="211" mass="23749">MIESRFIKGFRPECTKIGKGKAPKKATPGIQNRVVVLKKFCALDSDLKVGCAWSQFRGNHAIGLEIVDSSLKGIWHSREDNPRAKTTQFVFNCIKDANYPISKTLVYDGRKIDMYRTVQIEQGVVVINIPNFKSVGALSTLKLIKEQLSSTGTIIDISALCKKGCNTIFPYGMKVLFKKIEKPPEHPSFLDHDRRKISIFYKGLEKACSYC</sequence>
<dbReference type="OrthoDB" id="5554389at2759"/>
<protein>
    <submittedName>
        <fullName evidence="1">Uncharacterized protein</fullName>
    </submittedName>
</protein>
<organism evidence="1 2">
    <name type="scientific">Smittium mucronatum</name>
    <dbReference type="NCBI Taxonomy" id="133383"/>
    <lineage>
        <taxon>Eukaryota</taxon>
        <taxon>Fungi</taxon>
        <taxon>Fungi incertae sedis</taxon>
        <taxon>Zoopagomycota</taxon>
        <taxon>Kickxellomycotina</taxon>
        <taxon>Harpellomycetes</taxon>
        <taxon>Harpellales</taxon>
        <taxon>Legeriomycetaceae</taxon>
        <taxon>Smittium</taxon>
    </lineage>
</organism>
<dbReference type="Proteomes" id="UP000187455">
    <property type="component" value="Unassembled WGS sequence"/>
</dbReference>
<dbReference type="AlphaFoldDB" id="A0A1R0GNV3"/>
<evidence type="ECO:0000313" key="1">
    <source>
        <dbReference type="EMBL" id="OLY78567.1"/>
    </source>
</evidence>
<evidence type="ECO:0000313" key="2">
    <source>
        <dbReference type="Proteomes" id="UP000187455"/>
    </source>
</evidence>